<proteinExistence type="predicted"/>
<dbReference type="AlphaFoldDB" id="A0ABD0YX88"/>
<sequence>MPRKKGKSPDLDGEIVANIPVSNSFELLKNAPEVNEITPRKDIIPPIVLNGRPANVRQFLEDTRKVVKEKFRITNRGRTTQILTSNVEDFEALKGLFRLTELEFHTFALRSEHMKRFVIHGLAEGFSAEEVEEELKAALPAVVRVVQMEKREGRK</sequence>
<dbReference type="EMBL" id="JBFDAA010000008">
    <property type="protein sequence ID" value="KAL1129808.1"/>
    <property type="molecule type" value="Genomic_DNA"/>
</dbReference>
<dbReference type="Proteomes" id="UP001558652">
    <property type="component" value="Unassembled WGS sequence"/>
</dbReference>
<name>A0ABD0YX88_9HEMI</name>
<comment type="caution">
    <text evidence="1">The sequence shown here is derived from an EMBL/GenBank/DDBJ whole genome shotgun (WGS) entry which is preliminary data.</text>
</comment>
<accession>A0ABD0YX88</accession>
<reference evidence="1 2" key="1">
    <citation type="submission" date="2024-07" db="EMBL/GenBank/DDBJ databases">
        <title>Chromosome-level genome assembly of the water stick insect Ranatra chinensis (Heteroptera: Nepidae).</title>
        <authorList>
            <person name="Liu X."/>
        </authorList>
    </citation>
    <scope>NUCLEOTIDE SEQUENCE [LARGE SCALE GENOMIC DNA]</scope>
    <source>
        <strain evidence="1">Cailab_2021Rc</strain>
        <tissue evidence="1">Muscle</tissue>
    </source>
</reference>
<protein>
    <submittedName>
        <fullName evidence="1">Uncharacterized protein</fullName>
    </submittedName>
</protein>
<evidence type="ECO:0000313" key="1">
    <source>
        <dbReference type="EMBL" id="KAL1129808.1"/>
    </source>
</evidence>
<organism evidence="1 2">
    <name type="scientific">Ranatra chinensis</name>
    <dbReference type="NCBI Taxonomy" id="642074"/>
    <lineage>
        <taxon>Eukaryota</taxon>
        <taxon>Metazoa</taxon>
        <taxon>Ecdysozoa</taxon>
        <taxon>Arthropoda</taxon>
        <taxon>Hexapoda</taxon>
        <taxon>Insecta</taxon>
        <taxon>Pterygota</taxon>
        <taxon>Neoptera</taxon>
        <taxon>Paraneoptera</taxon>
        <taxon>Hemiptera</taxon>
        <taxon>Heteroptera</taxon>
        <taxon>Panheteroptera</taxon>
        <taxon>Nepomorpha</taxon>
        <taxon>Nepidae</taxon>
        <taxon>Ranatrinae</taxon>
        <taxon>Ranatra</taxon>
    </lineage>
</organism>
<keyword evidence="2" id="KW-1185">Reference proteome</keyword>
<evidence type="ECO:0000313" key="2">
    <source>
        <dbReference type="Proteomes" id="UP001558652"/>
    </source>
</evidence>
<gene>
    <name evidence="1" type="ORF">AAG570_012752</name>
</gene>